<sequence length="128" mass="14428">MSALPESPLNVSTRRPTIARHLVYRILHPVKNFLYSIGESIVRFVAILILELAHDLALSIGNIFIDVSESATRLMNGISYILLAVLEDDLQNYREFIRDEQAETDEDEPLGDGDIVRPEVVVSPRPSR</sequence>
<dbReference type="EMBL" id="CATQJA010000487">
    <property type="protein sequence ID" value="CAJ0560730.1"/>
    <property type="molecule type" value="Genomic_DNA"/>
</dbReference>
<dbReference type="Proteomes" id="UP001177023">
    <property type="component" value="Unassembled WGS sequence"/>
</dbReference>
<comment type="caution">
    <text evidence="2">The sequence shown here is derived from an EMBL/GenBank/DDBJ whole genome shotgun (WGS) entry which is preliminary data.</text>
</comment>
<feature type="non-terminal residue" evidence="2">
    <location>
        <position position="128"/>
    </location>
</feature>
<proteinExistence type="predicted"/>
<gene>
    <name evidence="2" type="ORF">MSPICULIGERA_LOCUS1632</name>
</gene>
<keyword evidence="3" id="KW-1185">Reference proteome</keyword>
<evidence type="ECO:0000313" key="3">
    <source>
        <dbReference type="Proteomes" id="UP001177023"/>
    </source>
</evidence>
<feature type="compositionally biased region" description="Low complexity" evidence="1">
    <location>
        <begin position="118"/>
        <end position="128"/>
    </location>
</feature>
<protein>
    <submittedName>
        <fullName evidence="2">Uncharacterized protein</fullName>
    </submittedName>
</protein>
<organism evidence="2 3">
    <name type="scientific">Mesorhabditis spiculigera</name>
    <dbReference type="NCBI Taxonomy" id="96644"/>
    <lineage>
        <taxon>Eukaryota</taxon>
        <taxon>Metazoa</taxon>
        <taxon>Ecdysozoa</taxon>
        <taxon>Nematoda</taxon>
        <taxon>Chromadorea</taxon>
        <taxon>Rhabditida</taxon>
        <taxon>Rhabditina</taxon>
        <taxon>Rhabditomorpha</taxon>
        <taxon>Rhabditoidea</taxon>
        <taxon>Rhabditidae</taxon>
        <taxon>Mesorhabditinae</taxon>
        <taxon>Mesorhabditis</taxon>
    </lineage>
</organism>
<evidence type="ECO:0000313" key="2">
    <source>
        <dbReference type="EMBL" id="CAJ0560730.1"/>
    </source>
</evidence>
<accession>A0AA36C716</accession>
<evidence type="ECO:0000256" key="1">
    <source>
        <dbReference type="SAM" id="MobiDB-lite"/>
    </source>
</evidence>
<reference evidence="2" key="1">
    <citation type="submission" date="2023-06" db="EMBL/GenBank/DDBJ databases">
        <authorList>
            <person name="Delattre M."/>
        </authorList>
    </citation>
    <scope>NUCLEOTIDE SEQUENCE</scope>
    <source>
        <strain evidence="2">AF72</strain>
    </source>
</reference>
<dbReference type="AlphaFoldDB" id="A0AA36C716"/>
<feature type="compositionally biased region" description="Acidic residues" evidence="1">
    <location>
        <begin position="102"/>
        <end position="111"/>
    </location>
</feature>
<name>A0AA36C716_9BILA</name>
<feature type="region of interest" description="Disordered" evidence="1">
    <location>
        <begin position="101"/>
        <end position="128"/>
    </location>
</feature>